<protein>
    <submittedName>
        <fullName evidence="1">Uncharacterized protein</fullName>
    </submittedName>
</protein>
<sequence>MLGEVGRQALFDRGHNRNHGLLGAVISPSIDERGQMAFCAHLRSEAFHEERLPVTPACIEVDDVSAGYRSGPAFRMAPDEEVIEKLPVSLSIQKVTLPDSIQIYGHGPPGD</sequence>
<dbReference type="Proteomes" id="UP001156921">
    <property type="component" value="Unassembled WGS sequence"/>
</dbReference>
<comment type="caution">
    <text evidence="1">The sequence shown here is derived from an EMBL/GenBank/DDBJ whole genome shotgun (WGS) entry which is preliminary data.</text>
</comment>
<keyword evidence="2" id="KW-1185">Reference proteome</keyword>
<gene>
    <name evidence="1" type="ORF">GCM10007859_05790</name>
</gene>
<name>A0ABQ6BHC0_9CAUL</name>
<organism evidence="1 2">
    <name type="scientific">Brevundimonas denitrificans</name>
    <dbReference type="NCBI Taxonomy" id="1443434"/>
    <lineage>
        <taxon>Bacteria</taxon>
        <taxon>Pseudomonadati</taxon>
        <taxon>Pseudomonadota</taxon>
        <taxon>Alphaproteobacteria</taxon>
        <taxon>Caulobacterales</taxon>
        <taxon>Caulobacteraceae</taxon>
        <taxon>Brevundimonas</taxon>
    </lineage>
</organism>
<accession>A0ABQ6BHC0</accession>
<evidence type="ECO:0000313" key="1">
    <source>
        <dbReference type="EMBL" id="GLS00572.1"/>
    </source>
</evidence>
<reference evidence="2" key="1">
    <citation type="journal article" date="2019" name="Int. J. Syst. Evol. Microbiol.">
        <title>The Global Catalogue of Microorganisms (GCM) 10K type strain sequencing project: providing services to taxonomists for standard genome sequencing and annotation.</title>
        <authorList>
            <consortium name="The Broad Institute Genomics Platform"/>
            <consortium name="The Broad Institute Genome Sequencing Center for Infectious Disease"/>
            <person name="Wu L."/>
            <person name="Ma J."/>
        </authorList>
    </citation>
    <scope>NUCLEOTIDE SEQUENCE [LARGE SCALE GENOMIC DNA]</scope>
    <source>
        <strain evidence="2">NBRC 110107</strain>
    </source>
</reference>
<proteinExistence type="predicted"/>
<evidence type="ECO:0000313" key="2">
    <source>
        <dbReference type="Proteomes" id="UP001156921"/>
    </source>
</evidence>
<dbReference type="EMBL" id="BSOY01000007">
    <property type="protein sequence ID" value="GLS00572.1"/>
    <property type="molecule type" value="Genomic_DNA"/>
</dbReference>